<evidence type="ECO:0000259" key="2">
    <source>
        <dbReference type="Pfam" id="PF00534"/>
    </source>
</evidence>
<keyword evidence="1" id="KW-0808">Transferase</keyword>
<feature type="domain" description="Glycosyl transferase family 1" evidence="2">
    <location>
        <begin position="209"/>
        <end position="370"/>
    </location>
</feature>
<dbReference type="RefSeq" id="WP_046992179.1">
    <property type="nucleotide sequence ID" value="NZ_JAIS01000092.1"/>
</dbReference>
<dbReference type="Proteomes" id="UP000035526">
    <property type="component" value="Unassembled WGS sequence"/>
</dbReference>
<evidence type="ECO:0000256" key="1">
    <source>
        <dbReference type="ARBA" id="ARBA00022679"/>
    </source>
</evidence>
<dbReference type="AlphaFoldDB" id="A0A837J3R7"/>
<dbReference type="GO" id="GO:0016757">
    <property type="term" value="F:glycosyltransferase activity"/>
    <property type="evidence" value="ECO:0007669"/>
    <property type="project" value="InterPro"/>
</dbReference>
<name>A0A837J3R7_9BACT</name>
<dbReference type="PANTHER" id="PTHR46401">
    <property type="entry name" value="GLYCOSYLTRANSFERASE WBBK-RELATED"/>
    <property type="match status" value="1"/>
</dbReference>
<dbReference type="EMBL" id="JAIS01000092">
    <property type="protein sequence ID" value="KLD99955.1"/>
    <property type="molecule type" value="Genomic_DNA"/>
</dbReference>
<dbReference type="Pfam" id="PF00534">
    <property type="entry name" value="Glycos_transf_1"/>
    <property type="match status" value="1"/>
</dbReference>
<dbReference type="CDD" id="cd03794">
    <property type="entry name" value="GT4_WbuB-like"/>
    <property type="match status" value="1"/>
</dbReference>
<proteinExistence type="predicted"/>
<comment type="caution">
    <text evidence="3">The sequence shown here is derived from an EMBL/GenBank/DDBJ whole genome shotgun (WGS) entry which is preliminary data.</text>
</comment>
<evidence type="ECO:0000313" key="4">
    <source>
        <dbReference type="Proteomes" id="UP000035526"/>
    </source>
</evidence>
<accession>A0A837J3R7</accession>
<sequence length="387" mass="45245">MRILVLSFYYFPDLCAGSFRTTSFIEELKKQITLDDEVEIITSMPNRYGSFSQEAKEFEKLTSNIKINRLDLGSHKSGFIDQSKLFLKFIWKVFKLIRQREKYDIVYATSSRLMTGFLGSLIANRQKAKLYLDIRDIFTDTLESIFAKSKLRYVIPIFRKIEKYTINSATHINLVSKGFENYFRNINNNISYSFYTNGIDDVFLDYDFTKLIENKKKIIAYAGNIGEGQGLEKIIPDMSKKLGEDYEIHIIGDGGRKKALIENLKEVNNVKLFNPVNRSKLLEIYKNSDILFLHLNNYEAFKKVLPSKLFEYATTNKFIIAGVSGYAKEFIEENISDSIVFEPCNVNNFYEKFEKVQKFDNINRVSFIENFKRENIMEKMAKEVYKL</sequence>
<reference evidence="3 4" key="1">
    <citation type="submission" date="2014-01" db="EMBL/GenBank/DDBJ databases">
        <title>Development of a Comparative Genomic Fingerprinting Assay for High Resolution Genotyping of Arcobacter butzleri.</title>
        <authorList>
            <person name="Webb A.L."/>
            <person name="Inglis G.D."/>
            <person name="Kruczkiewicz P."/>
            <person name="Selinger L.B."/>
            <person name="Taboada E.N."/>
        </authorList>
    </citation>
    <scope>NUCLEOTIDE SEQUENCE [LARGE SCALE GENOMIC DNA]</scope>
    <source>
        <strain evidence="3 4">L351</strain>
    </source>
</reference>
<dbReference type="SUPFAM" id="SSF53756">
    <property type="entry name" value="UDP-Glycosyltransferase/glycogen phosphorylase"/>
    <property type="match status" value="1"/>
</dbReference>
<dbReference type="GO" id="GO:0009103">
    <property type="term" value="P:lipopolysaccharide biosynthetic process"/>
    <property type="evidence" value="ECO:0007669"/>
    <property type="project" value="TreeGrafter"/>
</dbReference>
<gene>
    <name evidence="3" type="ORF">AF76_09810</name>
</gene>
<organism evidence="3 4">
    <name type="scientific">Aliarcobacter butzleri L351</name>
    <dbReference type="NCBI Taxonomy" id="1447259"/>
    <lineage>
        <taxon>Bacteria</taxon>
        <taxon>Pseudomonadati</taxon>
        <taxon>Campylobacterota</taxon>
        <taxon>Epsilonproteobacteria</taxon>
        <taxon>Campylobacterales</taxon>
        <taxon>Arcobacteraceae</taxon>
        <taxon>Aliarcobacter</taxon>
    </lineage>
</organism>
<dbReference type="PANTHER" id="PTHR46401:SF2">
    <property type="entry name" value="GLYCOSYLTRANSFERASE WBBK-RELATED"/>
    <property type="match status" value="1"/>
</dbReference>
<evidence type="ECO:0000313" key="3">
    <source>
        <dbReference type="EMBL" id="KLD99955.1"/>
    </source>
</evidence>
<dbReference type="Gene3D" id="3.40.50.2000">
    <property type="entry name" value="Glycogen Phosphorylase B"/>
    <property type="match status" value="2"/>
</dbReference>
<dbReference type="InterPro" id="IPR001296">
    <property type="entry name" value="Glyco_trans_1"/>
</dbReference>
<protein>
    <recommendedName>
        <fullName evidence="2">Glycosyl transferase family 1 domain-containing protein</fullName>
    </recommendedName>
</protein>